<reference evidence="2 3" key="1">
    <citation type="journal article" date="2011" name="PLoS Pathog.">
        <title>Endophytic Life Strategies Decoded by Genome and Transcriptome Analyses of the Mutualistic Root Symbiont Piriformospora indica.</title>
        <authorList>
            <person name="Zuccaro A."/>
            <person name="Lahrmann U."/>
            <person name="Guldener U."/>
            <person name="Langen G."/>
            <person name="Pfiffi S."/>
            <person name="Biedenkopf D."/>
            <person name="Wong P."/>
            <person name="Samans B."/>
            <person name="Grimm C."/>
            <person name="Basiewicz M."/>
            <person name="Murat C."/>
            <person name="Martin F."/>
            <person name="Kogel K.H."/>
        </authorList>
    </citation>
    <scope>NUCLEOTIDE SEQUENCE [LARGE SCALE GENOMIC DNA]</scope>
    <source>
        <strain evidence="2 3">DSM 11827</strain>
    </source>
</reference>
<evidence type="ECO:0000256" key="1">
    <source>
        <dbReference type="SAM" id="SignalP"/>
    </source>
</evidence>
<feature type="signal peptide" evidence="1">
    <location>
        <begin position="1"/>
        <end position="23"/>
    </location>
</feature>
<dbReference type="InParanoid" id="G4TWD1"/>
<dbReference type="EMBL" id="CAFZ01000485">
    <property type="protein sequence ID" value="CCA75624.1"/>
    <property type="molecule type" value="Genomic_DNA"/>
</dbReference>
<gene>
    <name evidence="2" type="ORF">PIIN_09615</name>
</gene>
<dbReference type="OrthoDB" id="3189112at2759"/>
<dbReference type="Proteomes" id="UP000007148">
    <property type="component" value="Unassembled WGS sequence"/>
</dbReference>
<sequence length="540" mass="61617">MTRTSFWIGTLAHCGLVLPLGRAKTLYEYSASELSVAAHRAVLVERNLSSDCPKLRSSAYFPWPMALSEGVRETEYSSQESSVDAISMHLVDDPGNWMVNVSTNNIVRILHLRTGKIALIWDGARYTPEQRNYRDVRVTWAVEFKEGEGQQNQATMIMNCFVRDKDGEHPGFCLFDINFDPEQSLATIELLGEQITPTMASHLNLAGSFIVMVFPRIDSRSDKLGDIAMLHWPDKKMIVLPELYPSLRIGLYEEYFINVGLTKREQVVAQIVPYPYREVAGFPDIRKTEGRITAIPELPELPLPVFTYQIPYPGPVWHSSEYFSCRICHRYTGERISTVRLCLRPGGRGTYSVMRFSFDFFQLQASLKQMYRDKVAIKCEFDGEPEAYRLLEESKLKHLAVPTSSGRRFLWWRPWPYGETISPEHLPPFIVDSPLPAHLLEEPLEVRFRLFTLVVENLAPIAQIRAEATRPFRDLLKINGTHPPESAAAIQLHASKLMEIPKSLACRTSEVYLFLLSDWSGTALVQLRSGELWVLRYGKA</sequence>
<keyword evidence="1" id="KW-0732">Signal</keyword>
<protein>
    <submittedName>
        <fullName evidence="2">Uncharacterized protein</fullName>
    </submittedName>
</protein>
<evidence type="ECO:0000313" key="2">
    <source>
        <dbReference type="EMBL" id="CCA75624.1"/>
    </source>
</evidence>
<name>G4TWD1_SERID</name>
<feature type="chain" id="PRO_5003469207" evidence="1">
    <location>
        <begin position="24"/>
        <end position="540"/>
    </location>
</feature>
<proteinExistence type="predicted"/>
<evidence type="ECO:0000313" key="3">
    <source>
        <dbReference type="Proteomes" id="UP000007148"/>
    </source>
</evidence>
<organism evidence="2 3">
    <name type="scientific">Serendipita indica (strain DSM 11827)</name>
    <name type="common">Root endophyte fungus</name>
    <name type="synonym">Piriformospora indica</name>
    <dbReference type="NCBI Taxonomy" id="1109443"/>
    <lineage>
        <taxon>Eukaryota</taxon>
        <taxon>Fungi</taxon>
        <taxon>Dikarya</taxon>
        <taxon>Basidiomycota</taxon>
        <taxon>Agaricomycotina</taxon>
        <taxon>Agaricomycetes</taxon>
        <taxon>Sebacinales</taxon>
        <taxon>Serendipitaceae</taxon>
        <taxon>Serendipita</taxon>
    </lineage>
</organism>
<dbReference type="AlphaFoldDB" id="G4TWD1"/>
<dbReference type="HOGENOM" id="CLU_484932_0_0_1"/>
<keyword evidence="3" id="KW-1185">Reference proteome</keyword>
<comment type="caution">
    <text evidence="2">The sequence shown here is derived from an EMBL/GenBank/DDBJ whole genome shotgun (WGS) entry which is preliminary data.</text>
</comment>
<accession>G4TWD1</accession>